<comment type="caution">
    <text evidence="2">The sequence shown here is derived from an EMBL/GenBank/DDBJ whole genome shotgun (WGS) entry which is preliminary data.</text>
</comment>
<feature type="transmembrane region" description="Helical" evidence="1">
    <location>
        <begin position="65"/>
        <end position="85"/>
    </location>
</feature>
<keyword evidence="1" id="KW-1133">Transmembrane helix</keyword>
<proteinExistence type="predicted"/>
<gene>
    <name evidence="2" type="ORF">COT51_00825</name>
</gene>
<dbReference type="Proteomes" id="UP000231098">
    <property type="component" value="Unassembled WGS sequence"/>
</dbReference>
<sequence length="92" mass="10254">MKDWLEKHRKWITGAFFLLLLILILNAILNFGLASVGALIIGGVLGLIVFLILTNSFWPNLKWIVGLGLLIAFLILLSTCGSFWIKTIEICP</sequence>
<feature type="transmembrane region" description="Helical" evidence="1">
    <location>
        <begin position="35"/>
        <end position="53"/>
    </location>
</feature>
<feature type="transmembrane region" description="Helical" evidence="1">
    <location>
        <begin position="12"/>
        <end position="29"/>
    </location>
</feature>
<keyword evidence="1" id="KW-0472">Membrane</keyword>
<name>A0A2H0XAC4_UNCKA</name>
<evidence type="ECO:0000313" key="2">
    <source>
        <dbReference type="EMBL" id="PIS21795.1"/>
    </source>
</evidence>
<organism evidence="2 3">
    <name type="scientific">candidate division WWE3 bacterium CG08_land_8_20_14_0_20_41_15</name>
    <dbReference type="NCBI Taxonomy" id="1975086"/>
    <lineage>
        <taxon>Bacteria</taxon>
        <taxon>Katanobacteria</taxon>
    </lineage>
</organism>
<dbReference type="AlphaFoldDB" id="A0A2H0XAC4"/>
<protein>
    <submittedName>
        <fullName evidence="2">Uncharacterized protein</fullName>
    </submittedName>
</protein>
<evidence type="ECO:0000256" key="1">
    <source>
        <dbReference type="SAM" id="Phobius"/>
    </source>
</evidence>
<dbReference type="EMBL" id="PEYV01000016">
    <property type="protein sequence ID" value="PIS21795.1"/>
    <property type="molecule type" value="Genomic_DNA"/>
</dbReference>
<reference evidence="3" key="1">
    <citation type="submission" date="2017-09" db="EMBL/GenBank/DDBJ databases">
        <title>Depth-based differentiation of microbial function through sediment-hosted aquifers and enrichment of novel symbionts in the deep terrestrial subsurface.</title>
        <authorList>
            <person name="Probst A.J."/>
            <person name="Ladd B."/>
            <person name="Jarett J.K."/>
            <person name="Geller-Mcgrath D.E."/>
            <person name="Sieber C.M.K."/>
            <person name="Emerson J.B."/>
            <person name="Anantharaman K."/>
            <person name="Thomas B.C."/>
            <person name="Malmstrom R."/>
            <person name="Stieglmeier M."/>
            <person name="Klingl A."/>
            <person name="Woyke T."/>
            <person name="Ryan C.M."/>
            <person name="Banfield J.F."/>
        </authorList>
    </citation>
    <scope>NUCLEOTIDE SEQUENCE [LARGE SCALE GENOMIC DNA]</scope>
</reference>
<evidence type="ECO:0000313" key="3">
    <source>
        <dbReference type="Proteomes" id="UP000231098"/>
    </source>
</evidence>
<keyword evidence="1" id="KW-0812">Transmembrane</keyword>
<accession>A0A2H0XAC4</accession>